<dbReference type="Pfam" id="PF03171">
    <property type="entry name" value="2OG-FeII_Oxy"/>
    <property type="match status" value="1"/>
</dbReference>
<evidence type="ECO:0000256" key="3">
    <source>
        <dbReference type="ARBA" id="ARBA00023002"/>
    </source>
</evidence>
<dbReference type="OrthoDB" id="5598844at2759"/>
<accession>A0A9W4IGS0</accession>
<organism evidence="7 8">
    <name type="scientific">Penicillium salamii</name>
    <dbReference type="NCBI Taxonomy" id="1612424"/>
    <lineage>
        <taxon>Eukaryota</taxon>
        <taxon>Fungi</taxon>
        <taxon>Dikarya</taxon>
        <taxon>Ascomycota</taxon>
        <taxon>Pezizomycotina</taxon>
        <taxon>Eurotiomycetes</taxon>
        <taxon>Eurotiomycetidae</taxon>
        <taxon>Eurotiales</taxon>
        <taxon>Aspergillaceae</taxon>
        <taxon>Penicillium</taxon>
    </lineage>
</organism>
<dbReference type="Gene3D" id="2.60.120.330">
    <property type="entry name" value="B-lactam Antibiotic, Isopenicillin N Synthase, Chain"/>
    <property type="match status" value="1"/>
</dbReference>
<dbReference type="EMBL" id="CAJVPD010000077">
    <property type="protein sequence ID" value="CAG8300642.1"/>
    <property type="molecule type" value="Genomic_DNA"/>
</dbReference>
<dbReference type="PANTHER" id="PTHR10209">
    <property type="entry name" value="OXIDOREDUCTASE, 2OG-FE II OXYGENASE FAMILY PROTEIN"/>
    <property type="match status" value="1"/>
</dbReference>
<dbReference type="AlphaFoldDB" id="A0A9W4IGS0"/>
<dbReference type="Pfam" id="PF14226">
    <property type="entry name" value="DIOX_N"/>
    <property type="match status" value="1"/>
</dbReference>
<sequence>MAGNFSSVPIVDVARLSDPATKQEELSKLRHAIFIVGFLYLTNTGLEGLIQQTHEDITKLFSLPDEIKERCNMLNSPSFLGYTRLGAETTAAQTDLREQFDFGTPGVKPWTEEDPFWQRLEGPNQYPDYPGAQDIVDGYLTRIDDLAQIFVRLVAECLSLPADTFDGFKGNMSRLKFVKYPPAAKNSQGVGPHKDSAGLFTFLSQDNTGGLQVLNKKGEWIDVPPIEGSLVVNIQQGFEAITGGICAATTHRVIAPTTRTRYSIPFFLGVRLDLTLDQLQESATHIVQRIPVSDDKKKRAVDVPSEFLSPLYSCFGEAHLRNRILSHSDVGRRWYPELYATYSKQNLK</sequence>
<feature type="domain" description="Fe2OG dioxygenase" evidence="6">
    <location>
        <begin position="170"/>
        <end position="270"/>
    </location>
</feature>
<keyword evidence="3 5" id="KW-0560">Oxidoreductase</keyword>
<dbReference type="GO" id="GO:0016491">
    <property type="term" value="F:oxidoreductase activity"/>
    <property type="evidence" value="ECO:0007669"/>
    <property type="project" value="UniProtKB-KW"/>
</dbReference>
<dbReference type="PANTHER" id="PTHR10209:SF885">
    <property type="entry name" value="2OG-FE(II) OXYGENASE FAMILY, PUTATIVE (AFU_ORTHOLOGUE AFUA_2G00750)-RELATED"/>
    <property type="match status" value="1"/>
</dbReference>
<comment type="caution">
    <text evidence="7">The sequence shown here is derived from an EMBL/GenBank/DDBJ whole genome shotgun (WGS) entry which is preliminary data.</text>
</comment>
<comment type="similarity">
    <text evidence="1 5">Belongs to the iron/ascorbate-dependent oxidoreductase family.</text>
</comment>
<dbReference type="InterPro" id="IPR027443">
    <property type="entry name" value="IPNS-like_sf"/>
</dbReference>
<dbReference type="GO" id="GO:0044283">
    <property type="term" value="P:small molecule biosynthetic process"/>
    <property type="evidence" value="ECO:0007669"/>
    <property type="project" value="UniProtKB-ARBA"/>
</dbReference>
<protein>
    <recommendedName>
        <fullName evidence="6">Fe2OG dioxygenase domain-containing protein</fullName>
    </recommendedName>
</protein>
<evidence type="ECO:0000313" key="7">
    <source>
        <dbReference type="EMBL" id="CAG8300642.1"/>
    </source>
</evidence>
<evidence type="ECO:0000313" key="8">
    <source>
        <dbReference type="Proteomes" id="UP001152592"/>
    </source>
</evidence>
<dbReference type="SUPFAM" id="SSF51197">
    <property type="entry name" value="Clavaminate synthase-like"/>
    <property type="match status" value="1"/>
</dbReference>
<dbReference type="Proteomes" id="UP001152592">
    <property type="component" value="Unassembled WGS sequence"/>
</dbReference>
<name>A0A9W4IGS0_9EURO</name>
<dbReference type="InterPro" id="IPR026992">
    <property type="entry name" value="DIOX_N"/>
</dbReference>
<gene>
    <name evidence="7" type="ORF">PSALAMII_LOCUS1832</name>
</gene>
<evidence type="ECO:0000256" key="4">
    <source>
        <dbReference type="ARBA" id="ARBA00023004"/>
    </source>
</evidence>
<evidence type="ECO:0000256" key="1">
    <source>
        <dbReference type="ARBA" id="ARBA00008056"/>
    </source>
</evidence>
<dbReference type="InterPro" id="IPR044861">
    <property type="entry name" value="IPNS-like_FE2OG_OXY"/>
</dbReference>
<reference evidence="7" key="1">
    <citation type="submission" date="2021-07" db="EMBL/GenBank/DDBJ databases">
        <authorList>
            <person name="Branca A.L. A."/>
        </authorList>
    </citation>
    <scope>NUCLEOTIDE SEQUENCE</scope>
</reference>
<keyword evidence="4 5" id="KW-0408">Iron</keyword>
<evidence type="ECO:0000256" key="2">
    <source>
        <dbReference type="ARBA" id="ARBA00022723"/>
    </source>
</evidence>
<evidence type="ECO:0000256" key="5">
    <source>
        <dbReference type="RuleBase" id="RU003682"/>
    </source>
</evidence>
<dbReference type="GO" id="GO:0046872">
    <property type="term" value="F:metal ion binding"/>
    <property type="evidence" value="ECO:0007669"/>
    <property type="project" value="UniProtKB-KW"/>
</dbReference>
<evidence type="ECO:0000259" key="6">
    <source>
        <dbReference type="PROSITE" id="PS51471"/>
    </source>
</evidence>
<dbReference type="FunFam" id="2.60.120.330:FF:000057">
    <property type="entry name" value="Oxidoreductase, 2OG-Fe(II) oxygenase family, putative"/>
    <property type="match status" value="1"/>
</dbReference>
<dbReference type="InterPro" id="IPR005123">
    <property type="entry name" value="Oxoglu/Fe-dep_dioxygenase_dom"/>
</dbReference>
<proteinExistence type="inferred from homology"/>
<dbReference type="PROSITE" id="PS51471">
    <property type="entry name" value="FE2OG_OXY"/>
    <property type="match status" value="1"/>
</dbReference>
<keyword evidence="2 5" id="KW-0479">Metal-binding</keyword>